<comment type="similarity">
    <text evidence="1">Belongs to the DinB family.</text>
</comment>
<evidence type="ECO:0000256" key="1">
    <source>
        <dbReference type="ARBA" id="ARBA00008635"/>
    </source>
</evidence>
<dbReference type="AlphaFoldDB" id="A0A2G1VPQ6"/>
<proteinExistence type="inferred from homology"/>
<name>A0A2G1VPQ6_9FLAO</name>
<organism evidence="4 5">
    <name type="scientific">Leeuwenhoekiella nanhaiensis</name>
    <dbReference type="NCBI Taxonomy" id="1655491"/>
    <lineage>
        <taxon>Bacteria</taxon>
        <taxon>Pseudomonadati</taxon>
        <taxon>Bacteroidota</taxon>
        <taxon>Flavobacteriia</taxon>
        <taxon>Flavobacteriales</taxon>
        <taxon>Flavobacteriaceae</taxon>
        <taxon>Leeuwenhoekiella</taxon>
    </lineage>
</organism>
<accession>A0A2G1VPQ6</accession>
<evidence type="ECO:0000256" key="3">
    <source>
        <dbReference type="PIRSR" id="PIRSR607837-1"/>
    </source>
</evidence>
<evidence type="ECO:0000313" key="4">
    <source>
        <dbReference type="EMBL" id="PHQ28459.1"/>
    </source>
</evidence>
<gene>
    <name evidence="4" type="ORF">CJ305_15210</name>
</gene>
<dbReference type="InterPro" id="IPR034660">
    <property type="entry name" value="DinB/YfiT-like"/>
</dbReference>
<feature type="binding site" evidence="3">
    <location>
        <position position="117"/>
    </location>
    <ligand>
        <name>a divalent metal cation</name>
        <dbReference type="ChEBI" id="CHEBI:60240"/>
    </ligand>
</feature>
<dbReference type="OrthoDB" id="9811413at2"/>
<dbReference type="GO" id="GO:0046872">
    <property type="term" value="F:metal ion binding"/>
    <property type="evidence" value="ECO:0007669"/>
    <property type="project" value="UniProtKB-KW"/>
</dbReference>
<dbReference type="PANTHER" id="PTHR37302:SF3">
    <property type="entry name" value="DAMAGE-INDUCIBLE PROTEIN DINB"/>
    <property type="match status" value="1"/>
</dbReference>
<dbReference type="Gene3D" id="1.20.120.450">
    <property type="entry name" value="dinb family like domain"/>
    <property type="match status" value="1"/>
</dbReference>
<dbReference type="SUPFAM" id="SSF109854">
    <property type="entry name" value="DinB/YfiT-like putative metalloenzymes"/>
    <property type="match status" value="1"/>
</dbReference>
<protein>
    <submittedName>
        <fullName evidence="4">Damage-inducible protein DinB</fullName>
    </submittedName>
</protein>
<sequence length="146" mass="17498">MKEFFKDIFEYHNHFNQKLVEQLIEYENKVPERTIPLFSHSINAQQIWNARITGKEKLGVHQIHSLKQCAIIDNENFKETLKIIDERELEERIKYENSRGTEFDNSIQQILFHVANHFSHHKGQIISDLRQSGIEPIVTDYIFYKR</sequence>
<feature type="binding site" evidence="3">
    <location>
        <position position="40"/>
    </location>
    <ligand>
        <name>a divalent metal cation</name>
        <dbReference type="ChEBI" id="CHEBI:60240"/>
    </ligand>
</feature>
<dbReference type="PANTHER" id="PTHR37302">
    <property type="entry name" value="SLR1116 PROTEIN"/>
    <property type="match status" value="1"/>
</dbReference>
<comment type="caution">
    <text evidence="4">The sequence shown here is derived from an EMBL/GenBank/DDBJ whole genome shotgun (WGS) entry which is preliminary data.</text>
</comment>
<keyword evidence="2 3" id="KW-0479">Metal-binding</keyword>
<dbReference type="RefSeq" id="WP_099647152.1">
    <property type="nucleotide sequence ID" value="NZ_KZ319296.1"/>
</dbReference>
<dbReference type="InterPro" id="IPR007837">
    <property type="entry name" value="DinB"/>
</dbReference>
<dbReference type="Proteomes" id="UP000229433">
    <property type="component" value="Unassembled WGS sequence"/>
</dbReference>
<reference evidence="4 5" key="1">
    <citation type="submission" date="2017-08" db="EMBL/GenBank/DDBJ databases">
        <title>The whole genome shortgun sequences of strain Leeuwenhoekiella nanhaiensis G18 from the South China Sea.</title>
        <authorList>
            <person name="Liu Q."/>
        </authorList>
    </citation>
    <scope>NUCLEOTIDE SEQUENCE [LARGE SCALE GENOMIC DNA]</scope>
    <source>
        <strain evidence="4 5">G18</strain>
    </source>
</reference>
<evidence type="ECO:0000313" key="5">
    <source>
        <dbReference type="Proteomes" id="UP000229433"/>
    </source>
</evidence>
<feature type="binding site" evidence="3">
    <location>
        <position position="121"/>
    </location>
    <ligand>
        <name>a divalent metal cation</name>
        <dbReference type="ChEBI" id="CHEBI:60240"/>
    </ligand>
</feature>
<evidence type="ECO:0000256" key="2">
    <source>
        <dbReference type="ARBA" id="ARBA00022723"/>
    </source>
</evidence>
<dbReference type="Pfam" id="PF05163">
    <property type="entry name" value="DinB"/>
    <property type="match status" value="1"/>
</dbReference>
<keyword evidence="5" id="KW-1185">Reference proteome</keyword>
<dbReference type="EMBL" id="NQXA01000014">
    <property type="protein sequence ID" value="PHQ28459.1"/>
    <property type="molecule type" value="Genomic_DNA"/>
</dbReference>